<evidence type="ECO:0000256" key="6">
    <source>
        <dbReference type="ARBA" id="ARBA00023125"/>
    </source>
</evidence>
<dbReference type="GO" id="GO:0004386">
    <property type="term" value="F:helicase activity"/>
    <property type="evidence" value="ECO:0007669"/>
    <property type="project" value="UniProtKB-KW"/>
</dbReference>
<feature type="binding site" evidence="11">
    <location>
        <begin position="31"/>
        <end position="38"/>
    </location>
    <ligand>
        <name>ATP</name>
        <dbReference type="ChEBI" id="CHEBI:30616"/>
    </ligand>
</feature>
<evidence type="ECO:0000256" key="10">
    <source>
        <dbReference type="ARBA" id="ARBA00048988"/>
    </source>
</evidence>
<protein>
    <recommendedName>
        <fullName evidence="9">DNA 3'-5' helicase</fullName>
        <ecNumber evidence="9">5.6.2.4</ecNumber>
    </recommendedName>
</protein>
<sequence length="588" mass="64904">MSTLAASIDDLRQNDRQWAAFTTTGHVVVMAPPGSGKTKLLATRIAYDLESLPEPQGIAGITLTNAAAGELRRRVAHLGVRPRANVFLGTVHSFAIQRILAPFAEVCGRGEVLGRQLATRKQRDRIFREAIGLVYADWEDTRGIRPTVERHRKMLATEDEWALAGPRIAEVSSHYERILASESLTDFDSLIVAAVDLVKENEFVKDLLIAKYPRIYVDEYQDLAPALDRIVRILCLEGRARSLLFAVGDHNQAIYGWTGTRPELLHELSSHLAVTRVELNKNYRCARNIISHASLLLNVGGVQGVSDGGTVKAFWCRTGVHEQAERSADIAEREIAAGTLAHEIGVLCPIGYYSTVVAEVFRRRGIPVCDNASPYGSSKVSIFIEKLAAWVAHGDSGQGVDFSDLAADWRFLLRRESDDIDIHVGLMKLVKESSAGEGEYAVDFIKRLLAAGLSAIYKDPATSEDASTLDEMLEAFEGGGELSEWTISDLAHRGKRDGRVSLFTVASCKGLEFDVSIILGAEEGMMPHFLSLRDQEKVAEDRRKFYVAVTRSRCKTYVLFSGFAEWGPGRSGRPSGPSRFLKEMNLIE</sequence>
<dbReference type="Proteomes" id="UP000758701">
    <property type="component" value="Unassembled WGS sequence"/>
</dbReference>
<reference evidence="13 14" key="1">
    <citation type="submission" date="2021-06" db="EMBL/GenBank/DDBJ databases">
        <title>Ecological speciation of a Streptomyces species isolated from different habitats and geographic origins.</title>
        <authorList>
            <person name="Wang J."/>
        </authorList>
    </citation>
    <scope>NUCLEOTIDE SEQUENCE [LARGE SCALE GENOMIC DNA]</scope>
    <source>
        <strain evidence="13 14">FXJ8.012</strain>
    </source>
</reference>
<dbReference type="InterPro" id="IPR013986">
    <property type="entry name" value="DExx_box_DNA_helicase_dom_sf"/>
</dbReference>
<evidence type="ECO:0000313" key="14">
    <source>
        <dbReference type="Proteomes" id="UP000758701"/>
    </source>
</evidence>
<name>A0ABS7W5U5_STROV</name>
<evidence type="ECO:0000256" key="4">
    <source>
        <dbReference type="ARBA" id="ARBA00022806"/>
    </source>
</evidence>
<dbReference type="Pfam" id="PF13361">
    <property type="entry name" value="UvrD_C"/>
    <property type="match status" value="1"/>
</dbReference>
<organism evidence="13 14">
    <name type="scientific">Streptomyces olivaceus</name>
    <dbReference type="NCBI Taxonomy" id="47716"/>
    <lineage>
        <taxon>Bacteria</taxon>
        <taxon>Bacillati</taxon>
        <taxon>Actinomycetota</taxon>
        <taxon>Actinomycetes</taxon>
        <taxon>Kitasatosporales</taxon>
        <taxon>Streptomycetaceae</taxon>
        <taxon>Streptomyces</taxon>
    </lineage>
</organism>
<keyword evidence="14" id="KW-1185">Reference proteome</keyword>
<dbReference type="PANTHER" id="PTHR11070:SF2">
    <property type="entry name" value="ATP-DEPENDENT DNA HELICASE SRS2"/>
    <property type="match status" value="1"/>
</dbReference>
<comment type="catalytic activity">
    <reaction evidence="10">
        <text>ATP + H2O = ADP + phosphate + H(+)</text>
        <dbReference type="Rhea" id="RHEA:13065"/>
        <dbReference type="ChEBI" id="CHEBI:15377"/>
        <dbReference type="ChEBI" id="CHEBI:15378"/>
        <dbReference type="ChEBI" id="CHEBI:30616"/>
        <dbReference type="ChEBI" id="CHEBI:43474"/>
        <dbReference type="ChEBI" id="CHEBI:456216"/>
        <dbReference type="EC" id="5.6.2.4"/>
    </reaction>
</comment>
<dbReference type="PANTHER" id="PTHR11070">
    <property type="entry name" value="UVRD / RECB / PCRA DNA HELICASE FAMILY MEMBER"/>
    <property type="match status" value="1"/>
</dbReference>
<dbReference type="EMBL" id="JAHSTP010000006">
    <property type="protein sequence ID" value="MBZ6152862.1"/>
    <property type="molecule type" value="Genomic_DNA"/>
</dbReference>
<evidence type="ECO:0000256" key="7">
    <source>
        <dbReference type="ARBA" id="ARBA00023235"/>
    </source>
</evidence>
<evidence type="ECO:0000256" key="8">
    <source>
        <dbReference type="ARBA" id="ARBA00034617"/>
    </source>
</evidence>
<evidence type="ECO:0000256" key="2">
    <source>
        <dbReference type="ARBA" id="ARBA00022741"/>
    </source>
</evidence>
<evidence type="ECO:0000256" key="1">
    <source>
        <dbReference type="ARBA" id="ARBA00009922"/>
    </source>
</evidence>
<accession>A0ABS7W5U5</accession>
<gene>
    <name evidence="13" type="ORF">KVH32_17085</name>
</gene>
<evidence type="ECO:0000256" key="9">
    <source>
        <dbReference type="ARBA" id="ARBA00034808"/>
    </source>
</evidence>
<dbReference type="RefSeq" id="WP_224309481.1">
    <property type="nucleotide sequence ID" value="NZ_JAHSST010000005.1"/>
</dbReference>
<dbReference type="InterPro" id="IPR014016">
    <property type="entry name" value="UvrD-like_ATP-bd"/>
</dbReference>
<dbReference type="Gene3D" id="1.10.486.10">
    <property type="entry name" value="PCRA, domain 4"/>
    <property type="match status" value="1"/>
</dbReference>
<keyword evidence="3 11" id="KW-0378">Hydrolase</keyword>
<dbReference type="EC" id="5.6.2.4" evidence="9"/>
<proteinExistence type="inferred from homology"/>
<keyword evidence="2 11" id="KW-0547">Nucleotide-binding</keyword>
<comment type="similarity">
    <text evidence="1">Belongs to the helicase family. UvrD subfamily.</text>
</comment>
<dbReference type="InterPro" id="IPR000212">
    <property type="entry name" value="DNA_helicase_UvrD/REP"/>
</dbReference>
<dbReference type="InterPro" id="IPR014017">
    <property type="entry name" value="DNA_helicase_UvrD-like_C"/>
</dbReference>
<evidence type="ECO:0000256" key="5">
    <source>
        <dbReference type="ARBA" id="ARBA00022840"/>
    </source>
</evidence>
<dbReference type="InterPro" id="IPR027417">
    <property type="entry name" value="P-loop_NTPase"/>
</dbReference>
<dbReference type="Gene3D" id="1.10.10.160">
    <property type="match status" value="1"/>
</dbReference>
<evidence type="ECO:0000259" key="12">
    <source>
        <dbReference type="PROSITE" id="PS51198"/>
    </source>
</evidence>
<evidence type="ECO:0000256" key="11">
    <source>
        <dbReference type="PROSITE-ProRule" id="PRU00560"/>
    </source>
</evidence>
<feature type="domain" description="UvrD-like helicase ATP-binding" evidence="12">
    <location>
        <begin position="10"/>
        <end position="286"/>
    </location>
</feature>
<evidence type="ECO:0000313" key="13">
    <source>
        <dbReference type="EMBL" id="MBZ6152862.1"/>
    </source>
</evidence>
<keyword evidence="6" id="KW-0238">DNA-binding</keyword>
<dbReference type="CDD" id="cd17932">
    <property type="entry name" value="DEXQc_UvrD"/>
    <property type="match status" value="1"/>
</dbReference>
<comment type="caution">
    <text evidence="13">The sequence shown here is derived from an EMBL/GenBank/DDBJ whole genome shotgun (WGS) entry which is preliminary data.</text>
</comment>
<dbReference type="PROSITE" id="PS51198">
    <property type="entry name" value="UVRD_HELICASE_ATP_BIND"/>
    <property type="match status" value="1"/>
</dbReference>
<keyword evidence="4 11" id="KW-0347">Helicase</keyword>
<evidence type="ECO:0000256" key="3">
    <source>
        <dbReference type="ARBA" id="ARBA00022801"/>
    </source>
</evidence>
<dbReference type="SUPFAM" id="SSF52540">
    <property type="entry name" value="P-loop containing nucleoside triphosphate hydrolases"/>
    <property type="match status" value="1"/>
</dbReference>
<keyword evidence="7" id="KW-0413">Isomerase</keyword>
<dbReference type="Pfam" id="PF00580">
    <property type="entry name" value="UvrD-helicase"/>
    <property type="match status" value="1"/>
</dbReference>
<dbReference type="Gene3D" id="3.40.50.300">
    <property type="entry name" value="P-loop containing nucleotide triphosphate hydrolases"/>
    <property type="match status" value="2"/>
</dbReference>
<comment type="catalytic activity">
    <reaction evidence="8">
        <text>Couples ATP hydrolysis with the unwinding of duplex DNA by translocating in the 3'-5' direction.</text>
        <dbReference type="EC" id="5.6.2.4"/>
    </reaction>
</comment>
<keyword evidence="5 11" id="KW-0067">ATP-binding</keyword>